<protein>
    <submittedName>
        <fullName evidence="1">GAF domain-containing protein</fullName>
    </submittedName>
</protein>
<dbReference type="RefSeq" id="WP_094571338.1">
    <property type="nucleotide sequence ID" value="NZ_CP022743.1"/>
</dbReference>
<reference evidence="1 2" key="1">
    <citation type="submission" date="2017-08" db="EMBL/GenBank/DDBJ databases">
        <title>Complete genome sequence of Mucilaginibacter sp. strain BJC16-A31.</title>
        <authorList>
            <consortium name="Henan University of Science and Technology"/>
            <person name="You X."/>
        </authorList>
    </citation>
    <scope>NUCLEOTIDE SEQUENCE [LARGE SCALE GENOMIC DNA]</scope>
    <source>
        <strain evidence="1 2">BJC16-A31</strain>
    </source>
</reference>
<dbReference type="Proteomes" id="UP000215002">
    <property type="component" value="Chromosome"/>
</dbReference>
<sequence length="793" mass="91393">MLFPQFSENPFQIKLSFHKIIERLEEIAAGEPGINTKKAAEILTEVAPFPELRDGIESISQIADNELVIAHLLQDLFPEILSKNEIKAVSIPYLGLIFNYTERFKDIIKAAGTNFDFNIRDFDEHQFYVMSCCIILNQFYGTHLDFGKPLFYDIPAADGIIKHYRILYNADFLEIIPTEKSSMLTKEDIDLLMDNYDDLDLWKEKFPPNSWILKGFGIMTLFDATVENAVSSLKSNLLGNKSTSEVQENLETIFRSIFKIPDLHIGFTAFDKENDKFVNTSIGQKIKSYMLEGKTEADCQQMLRADTYQNLIKKQTPLAITDLPEFVSANPESKLSRHFSAQDVQSFILAPIVKNGALLGILELVSKRTRDLNSVNAKKLEIVMPFLVDTIYRKVTELQNQIEAVIQQNYTTLHPSVNWKFRDEALKYIRNKEAGKPYHPKEIAFQDVYPLYGQIDIKNSSITRNLSVANDLISQLQQVILLLEQMHQEDCIVDAAEKVIELKEFLNDLDAGLKADTEHFIQNYIETTIHPILTNNKKVSKKISDQIDEYFKRTDKLTGDFYANRRNYETTLTLINEKLISIIDSRQTEAQVYFPHYYERFKTDGVEHNLYIGKSISPTQAFEPAHLEHLRLWQLLVLCEMEAEQYRLKKDLPIQLGVTSLILIFSTPIAIRFRMDEKHFDIDGAYNIRYEVIKKRIDKAFIKGTKERITKQNRITIIFSKPEEETEYMKLINLLQDRGILGSKIEEFELEDLQGVSGLKALRVSVIHNSKISAGIFDYEETYKQLNAAAVEN</sequence>
<dbReference type="SUPFAM" id="SSF55781">
    <property type="entry name" value="GAF domain-like"/>
    <property type="match status" value="1"/>
</dbReference>
<evidence type="ECO:0000313" key="1">
    <source>
        <dbReference type="EMBL" id="ASU35090.1"/>
    </source>
</evidence>
<dbReference type="AlphaFoldDB" id="A0A223NZ87"/>
<proteinExistence type="predicted"/>
<dbReference type="EMBL" id="CP022743">
    <property type="protein sequence ID" value="ASU35090.1"/>
    <property type="molecule type" value="Genomic_DNA"/>
</dbReference>
<dbReference type="OrthoDB" id="627374at2"/>
<accession>A0A223NZ87</accession>
<name>A0A223NZ87_9SPHI</name>
<keyword evidence="2" id="KW-1185">Reference proteome</keyword>
<gene>
    <name evidence="1" type="ORF">MuYL_3205</name>
</gene>
<organism evidence="1 2">
    <name type="scientific">Mucilaginibacter xinganensis</name>
    <dbReference type="NCBI Taxonomy" id="1234841"/>
    <lineage>
        <taxon>Bacteria</taxon>
        <taxon>Pseudomonadati</taxon>
        <taxon>Bacteroidota</taxon>
        <taxon>Sphingobacteriia</taxon>
        <taxon>Sphingobacteriales</taxon>
        <taxon>Sphingobacteriaceae</taxon>
        <taxon>Mucilaginibacter</taxon>
    </lineage>
</organism>
<dbReference type="KEGG" id="muc:MuYL_3205"/>
<evidence type="ECO:0000313" key="2">
    <source>
        <dbReference type="Proteomes" id="UP000215002"/>
    </source>
</evidence>